<dbReference type="Proteomes" id="UP000250235">
    <property type="component" value="Unassembled WGS sequence"/>
</dbReference>
<keyword evidence="3" id="KW-1185">Reference proteome</keyword>
<dbReference type="AlphaFoldDB" id="A0A2Z7AI23"/>
<dbReference type="EMBL" id="KV014926">
    <property type="protein sequence ID" value="KZV21186.1"/>
    <property type="molecule type" value="Genomic_DNA"/>
</dbReference>
<gene>
    <name evidence="2" type="ORF">F511_28058</name>
</gene>
<evidence type="ECO:0000313" key="2">
    <source>
        <dbReference type="EMBL" id="KZV21186.1"/>
    </source>
</evidence>
<protein>
    <submittedName>
        <fullName evidence="2">Uncharacterized protein</fullName>
    </submittedName>
</protein>
<reference evidence="2 3" key="1">
    <citation type="journal article" date="2015" name="Proc. Natl. Acad. Sci. U.S.A.">
        <title>The resurrection genome of Boea hygrometrica: A blueprint for survival of dehydration.</title>
        <authorList>
            <person name="Xiao L."/>
            <person name="Yang G."/>
            <person name="Zhang L."/>
            <person name="Yang X."/>
            <person name="Zhao S."/>
            <person name="Ji Z."/>
            <person name="Zhou Q."/>
            <person name="Hu M."/>
            <person name="Wang Y."/>
            <person name="Chen M."/>
            <person name="Xu Y."/>
            <person name="Jin H."/>
            <person name="Xiao X."/>
            <person name="Hu G."/>
            <person name="Bao F."/>
            <person name="Hu Y."/>
            <person name="Wan P."/>
            <person name="Li L."/>
            <person name="Deng X."/>
            <person name="Kuang T."/>
            <person name="Xiang C."/>
            <person name="Zhu J.K."/>
            <person name="Oliver M.J."/>
            <person name="He Y."/>
        </authorList>
    </citation>
    <scope>NUCLEOTIDE SEQUENCE [LARGE SCALE GENOMIC DNA]</scope>
    <source>
        <strain evidence="3">cv. XS01</strain>
    </source>
</reference>
<accession>A0A2Z7AI23</accession>
<sequence length="153" mass="17068">MEEVQCLMADDTEEVFDFSNLEFTRKDLVTALNEMVQEYKKLFQSFEEVKAEKESCATKAELVSSRDMQAARSKLATENEELRSRFDVVNKLNEVQRGVASQDSKVASMDSNVVSLDLKVDKLMDIQTFMKHDSGPSGNPSGQSGAIAGRSPF</sequence>
<feature type="region of interest" description="Disordered" evidence="1">
    <location>
        <begin position="129"/>
        <end position="153"/>
    </location>
</feature>
<evidence type="ECO:0000313" key="3">
    <source>
        <dbReference type="Proteomes" id="UP000250235"/>
    </source>
</evidence>
<proteinExistence type="predicted"/>
<name>A0A2Z7AI23_9LAMI</name>
<feature type="compositionally biased region" description="Low complexity" evidence="1">
    <location>
        <begin position="135"/>
        <end position="145"/>
    </location>
</feature>
<evidence type="ECO:0000256" key="1">
    <source>
        <dbReference type="SAM" id="MobiDB-lite"/>
    </source>
</evidence>
<organism evidence="2 3">
    <name type="scientific">Dorcoceras hygrometricum</name>
    <dbReference type="NCBI Taxonomy" id="472368"/>
    <lineage>
        <taxon>Eukaryota</taxon>
        <taxon>Viridiplantae</taxon>
        <taxon>Streptophyta</taxon>
        <taxon>Embryophyta</taxon>
        <taxon>Tracheophyta</taxon>
        <taxon>Spermatophyta</taxon>
        <taxon>Magnoliopsida</taxon>
        <taxon>eudicotyledons</taxon>
        <taxon>Gunneridae</taxon>
        <taxon>Pentapetalae</taxon>
        <taxon>asterids</taxon>
        <taxon>lamiids</taxon>
        <taxon>Lamiales</taxon>
        <taxon>Gesneriaceae</taxon>
        <taxon>Didymocarpoideae</taxon>
        <taxon>Trichosporeae</taxon>
        <taxon>Loxocarpinae</taxon>
        <taxon>Dorcoceras</taxon>
    </lineage>
</organism>